<feature type="compositionally biased region" description="Basic and acidic residues" evidence="1">
    <location>
        <begin position="42"/>
        <end position="68"/>
    </location>
</feature>
<reference evidence="2" key="1">
    <citation type="journal article" date="2002" name="Nature">
        <title>Sequence and analysis of rice chromosome 4.</title>
        <authorList>
            <person name="Feng Q."/>
            <person name="Zhang Y."/>
            <person name="Hao P."/>
            <person name="Wang S."/>
            <person name="Fu G."/>
            <person name="Huang Y."/>
            <person name="Li Y."/>
            <person name="Zhu J."/>
            <person name="Liu Y."/>
            <person name="Hu X."/>
            <person name="Jia P."/>
            <person name="Zhang Y."/>
            <person name="Zhao Q."/>
            <person name="Ying K."/>
            <person name="Yu S."/>
            <person name="Tang Y."/>
            <person name="Weng Q."/>
            <person name="Zhang L."/>
            <person name="Lu Y."/>
            <person name="Mu J."/>
            <person name="Lu Y."/>
            <person name="Zhang L.S."/>
            <person name="Yu Z."/>
            <person name="Fan D."/>
            <person name="Liu X."/>
            <person name="Lu T."/>
            <person name="Li C."/>
            <person name="Wu Y."/>
            <person name="Sun T."/>
            <person name="Lei H."/>
            <person name="Li T."/>
            <person name="Hu H."/>
            <person name="Guan J."/>
            <person name="Wu M."/>
            <person name="Zhang R."/>
            <person name="Zhou B."/>
            <person name="Chen Z."/>
            <person name="Chen L."/>
            <person name="Jin Z."/>
            <person name="Wang R."/>
            <person name="Yin H."/>
            <person name="Cai Z."/>
            <person name="Ren S."/>
            <person name="Lv G."/>
            <person name="Gu W."/>
            <person name="Zhu G."/>
            <person name="Tu Y."/>
            <person name="Jia J."/>
            <person name="Zhang Y."/>
            <person name="Chen J."/>
            <person name="Kang H."/>
            <person name="Chen X."/>
            <person name="Shao C."/>
            <person name="Sun Y."/>
            <person name="Hu Q."/>
            <person name="Zhang X."/>
            <person name="Zhang W."/>
            <person name="Wang L."/>
            <person name="Ding C."/>
            <person name="Sheng H."/>
            <person name="Gu J."/>
            <person name="Chen S."/>
            <person name="Ni L."/>
            <person name="Zhu F."/>
            <person name="Chen W."/>
            <person name="Lan L."/>
            <person name="Lai Y."/>
            <person name="Cheng Z."/>
            <person name="Gu M."/>
            <person name="Jiang J."/>
            <person name="Li J."/>
            <person name="Hong G."/>
            <person name="Xue Y."/>
            <person name="Han B."/>
        </authorList>
    </citation>
    <scope>NUCLEOTIDE SEQUENCE</scope>
</reference>
<feature type="region of interest" description="Disordered" evidence="1">
    <location>
        <begin position="130"/>
        <end position="168"/>
    </location>
</feature>
<evidence type="ECO:0000256" key="1">
    <source>
        <dbReference type="SAM" id="MobiDB-lite"/>
    </source>
</evidence>
<feature type="compositionally biased region" description="Basic and acidic residues" evidence="1">
    <location>
        <begin position="134"/>
        <end position="150"/>
    </location>
</feature>
<gene>
    <name evidence="2" type="primary">OSIGBa0075F02.1</name>
</gene>
<organism evidence="2">
    <name type="scientific">Oryza sativa</name>
    <name type="common">Rice</name>
    <dbReference type="NCBI Taxonomy" id="4530"/>
    <lineage>
        <taxon>Eukaryota</taxon>
        <taxon>Viridiplantae</taxon>
        <taxon>Streptophyta</taxon>
        <taxon>Embryophyta</taxon>
        <taxon>Tracheophyta</taxon>
        <taxon>Spermatophyta</taxon>
        <taxon>Magnoliopsida</taxon>
        <taxon>Liliopsida</taxon>
        <taxon>Poales</taxon>
        <taxon>Poaceae</taxon>
        <taxon>BOP clade</taxon>
        <taxon>Oryzoideae</taxon>
        <taxon>Oryzeae</taxon>
        <taxon>Oryzinae</taxon>
        <taxon>Oryza</taxon>
    </lineage>
</organism>
<dbReference type="EMBL" id="CR855097">
    <property type="protein sequence ID" value="CAH66413.1"/>
    <property type="molecule type" value="Genomic_DNA"/>
</dbReference>
<accession>Q01LF8</accession>
<evidence type="ECO:0000313" key="2">
    <source>
        <dbReference type="EMBL" id="CAH66413.1"/>
    </source>
</evidence>
<proteinExistence type="predicted"/>
<feature type="region of interest" description="Disordered" evidence="1">
    <location>
        <begin position="36"/>
        <end position="68"/>
    </location>
</feature>
<name>Q01LF8_ORYSA</name>
<reference evidence="2" key="2">
    <citation type="submission" date="2004-10" db="EMBL/GenBank/DDBJ databases">
        <title>Chromosome-wide comparison between domesticated rice subspecies indica and japonica.</title>
        <authorList>
            <person name="Han B."/>
        </authorList>
    </citation>
    <scope>NUCLEOTIDE SEQUENCE</scope>
</reference>
<sequence>MEPTKWTIKEINKNHKRVPFRENIVECYENSLTAQKGVHGRRTPEKGKDFHLPKETTDKGSNDDDMRSIDETDISTLNMDQLSQIERLLEDELRWTRARKVVVDRSARLQKKVQGKAAIVEVERGSMEIPIESGQEKEQIGGEAVEEQRSRTTPLDLNMPCWDAGPLQ</sequence>
<dbReference type="AlphaFoldDB" id="Q01LF8"/>
<protein>
    <submittedName>
        <fullName evidence="2">OSIGBa0075F02.1 protein</fullName>
    </submittedName>
</protein>